<evidence type="ECO:0000313" key="2">
    <source>
        <dbReference type="EMBL" id="CAF1623993.1"/>
    </source>
</evidence>
<evidence type="ECO:0000313" key="3">
    <source>
        <dbReference type="Proteomes" id="UP000663832"/>
    </source>
</evidence>
<organism evidence="2 3">
    <name type="scientific">Adineta steineri</name>
    <dbReference type="NCBI Taxonomy" id="433720"/>
    <lineage>
        <taxon>Eukaryota</taxon>
        <taxon>Metazoa</taxon>
        <taxon>Spiralia</taxon>
        <taxon>Gnathifera</taxon>
        <taxon>Rotifera</taxon>
        <taxon>Eurotatoria</taxon>
        <taxon>Bdelloidea</taxon>
        <taxon>Adinetida</taxon>
        <taxon>Adinetidae</taxon>
        <taxon>Adineta</taxon>
    </lineage>
</organism>
<dbReference type="Proteomes" id="UP000663832">
    <property type="component" value="Unassembled WGS sequence"/>
</dbReference>
<dbReference type="EMBL" id="CAJNOM010001983">
    <property type="protein sequence ID" value="CAF1623993.1"/>
    <property type="molecule type" value="Genomic_DNA"/>
</dbReference>
<dbReference type="AlphaFoldDB" id="A0A816CIY9"/>
<gene>
    <name evidence="1" type="ORF">BJG266_LOCUS18788</name>
    <name evidence="2" type="ORF">QVE165_LOCUS56171</name>
</gene>
<proteinExistence type="predicted"/>
<dbReference type="OrthoDB" id="10053537at2759"/>
<keyword evidence="3" id="KW-1185">Reference proteome</keyword>
<comment type="caution">
    <text evidence="2">The sequence shown here is derived from an EMBL/GenBank/DDBJ whole genome shotgun (WGS) entry which is preliminary data.</text>
</comment>
<protein>
    <submittedName>
        <fullName evidence="2">Uncharacterized protein</fullName>
    </submittedName>
</protein>
<reference evidence="2" key="1">
    <citation type="submission" date="2021-02" db="EMBL/GenBank/DDBJ databases">
        <authorList>
            <person name="Nowell W R."/>
        </authorList>
    </citation>
    <scope>NUCLEOTIDE SEQUENCE</scope>
</reference>
<sequence>MSSSTYIRPESLWAASGFYYQAIEMNVATTGMYTILSNSIIDTQGFIYNNSFNTSYPDENLMSFDDDGAGSNKQFMITVVLEAMTKYILFVTTYVGNTLGTFSIIGLGPGTINFLESKQNLYKLQTDTLREFLSDKMQYLSKRKE</sequence>
<accession>A0A816CIY9</accession>
<dbReference type="Proteomes" id="UP000663877">
    <property type="component" value="Unassembled WGS sequence"/>
</dbReference>
<dbReference type="EMBL" id="CAJNOI010000098">
    <property type="protein sequence ID" value="CAF1054208.1"/>
    <property type="molecule type" value="Genomic_DNA"/>
</dbReference>
<name>A0A816CIY9_9BILA</name>
<evidence type="ECO:0000313" key="1">
    <source>
        <dbReference type="EMBL" id="CAF1054208.1"/>
    </source>
</evidence>